<dbReference type="SUPFAM" id="SSF46785">
    <property type="entry name" value="Winged helix' DNA-binding domain"/>
    <property type="match status" value="1"/>
</dbReference>
<dbReference type="InterPro" id="IPR036873">
    <property type="entry name" value="Rhodanese-like_dom_sf"/>
</dbReference>
<dbReference type="EMBL" id="CP000544">
    <property type="protein sequence ID" value="ABM60870.1"/>
    <property type="molecule type" value="Genomic_DNA"/>
</dbReference>
<evidence type="ECO:0000313" key="4">
    <source>
        <dbReference type="Proteomes" id="UP000000647"/>
    </source>
</evidence>
<dbReference type="Pfam" id="PF01022">
    <property type="entry name" value="HTH_5"/>
    <property type="match status" value="1"/>
</dbReference>
<dbReference type="eggNOG" id="COG0607">
    <property type="taxonomic scope" value="Bacteria"/>
</dbReference>
<feature type="domain" description="Rhodanese" evidence="1">
    <location>
        <begin position="130"/>
        <end position="218"/>
    </location>
</feature>
<dbReference type="PROSITE" id="PS50206">
    <property type="entry name" value="RHODANESE_3"/>
    <property type="match status" value="1"/>
</dbReference>
<name>A1WT58_HALHL</name>
<dbReference type="HOGENOM" id="CLU_108527_0_0_6"/>
<dbReference type="OrthoDB" id="9814704at2"/>
<dbReference type="Pfam" id="PF00581">
    <property type="entry name" value="Rhodanese"/>
    <property type="match status" value="1"/>
</dbReference>
<dbReference type="GO" id="GO:0003700">
    <property type="term" value="F:DNA-binding transcription factor activity"/>
    <property type="evidence" value="ECO:0007669"/>
    <property type="project" value="InterPro"/>
</dbReference>
<dbReference type="PANTHER" id="PTHR43031">
    <property type="entry name" value="FAD-DEPENDENT OXIDOREDUCTASE"/>
    <property type="match status" value="1"/>
</dbReference>
<dbReference type="InterPro" id="IPR011991">
    <property type="entry name" value="ArsR-like_HTH"/>
</dbReference>
<dbReference type="STRING" id="349124.Hhal_0075"/>
<dbReference type="Proteomes" id="UP000000647">
    <property type="component" value="Chromosome"/>
</dbReference>
<organism evidence="3 4">
    <name type="scientific">Halorhodospira halophila (strain DSM 244 / SL1)</name>
    <name type="common">Ectothiorhodospira halophila (strain DSM 244 / SL1)</name>
    <dbReference type="NCBI Taxonomy" id="349124"/>
    <lineage>
        <taxon>Bacteria</taxon>
        <taxon>Pseudomonadati</taxon>
        <taxon>Pseudomonadota</taxon>
        <taxon>Gammaproteobacteria</taxon>
        <taxon>Chromatiales</taxon>
        <taxon>Ectothiorhodospiraceae</taxon>
        <taxon>Halorhodospira</taxon>
    </lineage>
</organism>
<proteinExistence type="predicted"/>
<dbReference type="InterPro" id="IPR001763">
    <property type="entry name" value="Rhodanese-like_dom"/>
</dbReference>
<dbReference type="SMART" id="SM00418">
    <property type="entry name" value="HTH_ARSR"/>
    <property type="match status" value="1"/>
</dbReference>
<dbReference type="InterPro" id="IPR036388">
    <property type="entry name" value="WH-like_DNA-bd_sf"/>
</dbReference>
<dbReference type="InterPro" id="IPR001845">
    <property type="entry name" value="HTH_ArsR_DNA-bd_dom"/>
</dbReference>
<gene>
    <name evidence="3" type="ordered locus">Hhal_0075</name>
</gene>
<accession>A1WT58</accession>
<dbReference type="InterPro" id="IPR001307">
    <property type="entry name" value="Thiosulphate_STrfase_CS"/>
</dbReference>
<dbReference type="InterPro" id="IPR050229">
    <property type="entry name" value="GlpE_sulfurtransferase"/>
</dbReference>
<reference evidence="4" key="1">
    <citation type="submission" date="2006-12" db="EMBL/GenBank/DDBJ databases">
        <title>Complete sequence of Halorhodospira halophila SL1.</title>
        <authorList>
            <consortium name="US DOE Joint Genome Institute"/>
            <person name="Copeland A."/>
            <person name="Lucas S."/>
            <person name="Lapidus A."/>
            <person name="Barry K."/>
            <person name="Detter J.C."/>
            <person name="Glavina del Rio T."/>
            <person name="Hammon N."/>
            <person name="Israni S."/>
            <person name="Dalin E."/>
            <person name="Tice H."/>
            <person name="Pitluck S."/>
            <person name="Saunders E."/>
            <person name="Brettin T."/>
            <person name="Bruce D."/>
            <person name="Han C."/>
            <person name="Tapia R."/>
            <person name="Schmutz J."/>
            <person name="Larimer F."/>
            <person name="Land M."/>
            <person name="Hauser L."/>
            <person name="Kyrpides N."/>
            <person name="Mikhailova N."/>
            <person name="Hoff W."/>
            <person name="Richardson P."/>
        </authorList>
    </citation>
    <scope>NUCLEOTIDE SEQUENCE [LARGE SCALE GENOMIC DNA]</scope>
    <source>
        <strain evidence="4">DSM 244 / SL1</strain>
    </source>
</reference>
<dbReference type="eggNOG" id="COG0640">
    <property type="taxonomic scope" value="Bacteria"/>
</dbReference>
<dbReference type="PROSITE" id="PS50987">
    <property type="entry name" value="HTH_ARSR_2"/>
    <property type="match status" value="1"/>
</dbReference>
<dbReference type="RefSeq" id="WP_011812893.1">
    <property type="nucleotide sequence ID" value="NC_008789.1"/>
</dbReference>
<protein>
    <submittedName>
        <fullName evidence="3">Transcriptional regulator, ArsR family</fullName>
    </submittedName>
</protein>
<evidence type="ECO:0000259" key="1">
    <source>
        <dbReference type="PROSITE" id="PS50206"/>
    </source>
</evidence>
<dbReference type="AlphaFoldDB" id="A1WT58"/>
<dbReference type="GO" id="GO:0004792">
    <property type="term" value="F:thiosulfate-cyanide sulfurtransferase activity"/>
    <property type="evidence" value="ECO:0007669"/>
    <property type="project" value="InterPro"/>
</dbReference>
<evidence type="ECO:0000313" key="3">
    <source>
        <dbReference type="EMBL" id="ABM60870.1"/>
    </source>
</evidence>
<dbReference type="PANTHER" id="PTHR43031:SF1">
    <property type="entry name" value="PYRIDINE NUCLEOTIDE-DISULPHIDE OXIDOREDUCTASE"/>
    <property type="match status" value="1"/>
</dbReference>
<dbReference type="InterPro" id="IPR036390">
    <property type="entry name" value="WH_DNA-bd_sf"/>
</dbReference>
<reference evidence="3 4" key="2">
    <citation type="journal article" date="2013" name="Stand. Genomic Sci.">
        <title>Complete genome sequence of Halorhodospira halophila SL1.</title>
        <authorList>
            <person name="Challacombe J.F."/>
            <person name="Majid S."/>
            <person name="Deole R."/>
            <person name="Brettin T.S."/>
            <person name="Bruce D."/>
            <person name="Delano S.F."/>
            <person name="Detter J.C."/>
            <person name="Gleasner C.D."/>
            <person name="Han C.S."/>
            <person name="Misra M."/>
            <person name="Reitenga K.G."/>
            <person name="Mikhailova N."/>
            <person name="Woyke T."/>
            <person name="Pitluck S."/>
            <person name="Nolan M."/>
            <person name="Land M.L."/>
            <person name="Saunders E."/>
            <person name="Tapia R."/>
            <person name="Lapidus A."/>
            <person name="Ivanova N."/>
            <person name="Hoff W.D."/>
        </authorList>
    </citation>
    <scope>NUCLEOTIDE SEQUENCE [LARGE SCALE GENOMIC DNA]</scope>
    <source>
        <strain evidence="4">DSM 244 / SL1</strain>
    </source>
</reference>
<evidence type="ECO:0000259" key="2">
    <source>
        <dbReference type="PROSITE" id="PS50987"/>
    </source>
</evidence>
<dbReference type="Gene3D" id="1.10.10.10">
    <property type="entry name" value="Winged helix-like DNA-binding domain superfamily/Winged helix DNA-binding domain"/>
    <property type="match status" value="1"/>
</dbReference>
<dbReference type="PRINTS" id="PR00778">
    <property type="entry name" value="HTHARSR"/>
</dbReference>
<dbReference type="SUPFAM" id="SSF52821">
    <property type="entry name" value="Rhodanese/Cell cycle control phosphatase"/>
    <property type="match status" value="1"/>
</dbReference>
<sequence length="218" mass="24731">MEQQIPKRRVLEQFAVIAKAVGHEYRLELLELVAQRERSVEALTQLTQLPVGSVSQHLQQLRRAGLVTARKEGKYVYYSLADEQVLTLMSTLRRVAERNISEVNQLVAQYLADDQDLDAVSSAELLERLQRDEVTLIDVRPPEEYASGHLPGAINVPLEELEAHLQELPTEQQVVAYCRGPFCALARDAVRRLRRRGVDATRLNQGFPEWKAEGLPVQ</sequence>
<dbReference type="Gene3D" id="3.40.250.10">
    <property type="entry name" value="Rhodanese-like domain"/>
    <property type="match status" value="1"/>
</dbReference>
<dbReference type="NCBIfam" id="NF033788">
    <property type="entry name" value="HTH_metalloreg"/>
    <property type="match status" value="1"/>
</dbReference>
<keyword evidence="4" id="KW-1185">Reference proteome</keyword>
<dbReference type="CDD" id="cd00090">
    <property type="entry name" value="HTH_ARSR"/>
    <property type="match status" value="1"/>
</dbReference>
<dbReference type="KEGG" id="hha:Hhal_0075"/>
<feature type="domain" description="HTH arsR-type" evidence="2">
    <location>
        <begin position="6"/>
        <end position="100"/>
    </location>
</feature>
<dbReference type="PROSITE" id="PS00380">
    <property type="entry name" value="RHODANESE_1"/>
    <property type="match status" value="1"/>
</dbReference>
<dbReference type="SMART" id="SM00450">
    <property type="entry name" value="RHOD"/>
    <property type="match status" value="1"/>
</dbReference>
<dbReference type="CDD" id="cd00158">
    <property type="entry name" value="RHOD"/>
    <property type="match status" value="1"/>
</dbReference>